<evidence type="ECO:0000256" key="2">
    <source>
        <dbReference type="ARBA" id="ARBA00022840"/>
    </source>
</evidence>
<keyword evidence="1" id="KW-0547">Nucleotide-binding</keyword>
<keyword evidence="3" id="KW-0238">DNA-binding</keyword>
<dbReference type="PANTHER" id="PTHR11361:SF34">
    <property type="entry name" value="DNA MISMATCH REPAIR PROTEIN MSH1, MITOCHONDRIAL"/>
    <property type="match status" value="1"/>
</dbReference>
<evidence type="ECO:0000259" key="4">
    <source>
        <dbReference type="SMART" id="SM00534"/>
    </source>
</evidence>
<dbReference type="AlphaFoldDB" id="A0A6C0FWA8"/>
<proteinExistence type="predicted"/>
<dbReference type="PANTHER" id="PTHR11361">
    <property type="entry name" value="DNA MISMATCH REPAIR PROTEIN MUTS FAMILY MEMBER"/>
    <property type="match status" value="1"/>
</dbReference>
<dbReference type="Pfam" id="PF00488">
    <property type="entry name" value="MutS_V"/>
    <property type="match status" value="1"/>
</dbReference>
<dbReference type="SMART" id="SM00534">
    <property type="entry name" value="MUTSac"/>
    <property type="match status" value="1"/>
</dbReference>
<dbReference type="GO" id="GO:0030983">
    <property type="term" value="F:mismatched DNA binding"/>
    <property type="evidence" value="ECO:0007669"/>
    <property type="project" value="InterPro"/>
</dbReference>
<keyword evidence="2" id="KW-0067">ATP-binding</keyword>
<dbReference type="RefSeq" id="WP_162355809.1">
    <property type="nucleotide sequence ID" value="NZ_CP048209.1"/>
</dbReference>
<gene>
    <name evidence="5" type="ORF">GXP70_07105</name>
</gene>
<dbReference type="GO" id="GO:0006298">
    <property type="term" value="P:mismatch repair"/>
    <property type="evidence" value="ECO:0007669"/>
    <property type="project" value="InterPro"/>
</dbReference>
<dbReference type="InterPro" id="IPR000432">
    <property type="entry name" value="DNA_mismatch_repair_MutS_C"/>
</dbReference>
<evidence type="ECO:0000256" key="1">
    <source>
        <dbReference type="ARBA" id="ARBA00022741"/>
    </source>
</evidence>
<sequence length="528" mass="58587">MPVQLCNTNQPVRISREALIDLDVLRLCRSLFPEKSTTHEDKDRAIEAFLNAYLTSDAIEIGRRSEIIGCLRDNAESRMLIAQLIKENQRLSYNLSELDRSKQPLKIYTCMRHALEAYTASVLAAESLFAPRAPAMEEIAAVIRLQSESSFYLDVQTCLRQLGTIIQPLDNIKLAVNMSDLGQAVQIGVTDINKGAGRLTGLFGSATDNANSLCDAAPVKNRGHLAQLEGYIIAQVEKQWAAPLKSALRELKKIDRDRLRAWNEWLKPMELYQKGLALADKLAQARVDVCRPEPCADIMAAEGLLYPHMVLTERTPVQQAFRVSLGDTVMITGANSSGKSSILKALAQNCILAQLGFWIPAKSMRIIPFQQYCTVFAAGEDRHLNASRYQQEAENMHQAIHMAGPGTLLLFNEPFTSTNPVEASELLSDITAQLHEAGTTLMMVTHLYNVYDLLRQRGLNVRSYTMGSRLGAETIEHTYAVEEKAPDGLSYARLLAIEYGFRIANLVDDPDKAAVLEDFMMRGGGDIA</sequence>
<dbReference type="KEGG" id="plyc:GXP70_07105"/>
<dbReference type="Gene3D" id="3.40.50.300">
    <property type="entry name" value="P-loop containing nucleotide triphosphate hydrolases"/>
    <property type="match status" value="1"/>
</dbReference>
<organism evidence="5 6">
    <name type="scientific">Paenibacillus lycopersici</name>
    <dbReference type="NCBI Taxonomy" id="2704462"/>
    <lineage>
        <taxon>Bacteria</taxon>
        <taxon>Bacillati</taxon>
        <taxon>Bacillota</taxon>
        <taxon>Bacilli</taxon>
        <taxon>Bacillales</taxon>
        <taxon>Paenibacillaceae</taxon>
        <taxon>Paenibacillus</taxon>
    </lineage>
</organism>
<dbReference type="InterPro" id="IPR045076">
    <property type="entry name" value="MutS"/>
</dbReference>
<name>A0A6C0FWA8_9BACL</name>
<dbReference type="InterPro" id="IPR027417">
    <property type="entry name" value="P-loop_NTPase"/>
</dbReference>
<feature type="domain" description="DNA mismatch repair proteins mutS family" evidence="4">
    <location>
        <begin position="326"/>
        <end position="505"/>
    </location>
</feature>
<evidence type="ECO:0000256" key="3">
    <source>
        <dbReference type="ARBA" id="ARBA00023125"/>
    </source>
</evidence>
<dbReference type="EMBL" id="CP048209">
    <property type="protein sequence ID" value="QHT59743.1"/>
    <property type="molecule type" value="Genomic_DNA"/>
</dbReference>
<reference evidence="5 6" key="1">
    <citation type="submission" date="2020-01" db="EMBL/GenBank/DDBJ databases">
        <title>Paenibacillus sp. nov., isolated from tomato rhizosphere.</title>
        <authorList>
            <person name="Weon H.-Y."/>
            <person name="Lee S.A."/>
        </authorList>
    </citation>
    <scope>NUCLEOTIDE SEQUENCE [LARGE SCALE GENOMIC DNA]</scope>
    <source>
        <strain evidence="5 6">12200R-189</strain>
    </source>
</reference>
<keyword evidence="6" id="KW-1185">Reference proteome</keyword>
<protein>
    <recommendedName>
        <fullName evidence="4">DNA mismatch repair proteins mutS family domain-containing protein</fullName>
    </recommendedName>
</protein>
<dbReference type="Proteomes" id="UP000476064">
    <property type="component" value="Chromosome"/>
</dbReference>
<evidence type="ECO:0000313" key="6">
    <source>
        <dbReference type="Proteomes" id="UP000476064"/>
    </source>
</evidence>
<dbReference type="SUPFAM" id="SSF52540">
    <property type="entry name" value="P-loop containing nucleoside triphosphate hydrolases"/>
    <property type="match status" value="1"/>
</dbReference>
<evidence type="ECO:0000313" key="5">
    <source>
        <dbReference type="EMBL" id="QHT59743.1"/>
    </source>
</evidence>
<dbReference type="GO" id="GO:0140664">
    <property type="term" value="F:ATP-dependent DNA damage sensor activity"/>
    <property type="evidence" value="ECO:0007669"/>
    <property type="project" value="InterPro"/>
</dbReference>
<accession>A0A6C0FWA8</accession>
<dbReference type="GO" id="GO:0005524">
    <property type="term" value="F:ATP binding"/>
    <property type="evidence" value="ECO:0007669"/>
    <property type="project" value="UniProtKB-KW"/>
</dbReference>